<dbReference type="EMBL" id="JARKHS020005886">
    <property type="protein sequence ID" value="KAK8783099.1"/>
    <property type="molecule type" value="Genomic_DNA"/>
</dbReference>
<dbReference type="InterPro" id="IPR012942">
    <property type="entry name" value="SRR1-like"/>
</dbReference>
<sequence length="273" mass="30739">MNSTVMIEDGFTLVKRRGKPSRKEAKRLLAPASTEDDAGPHESVVLRRVSEAEADLQSSAYFENFLHVLTKCLKVVPGDAQVCNIICYGLGNFAACVSARFQFALLICIRRHFSPVSVEIYDPAFTEKERKILTSLGFTVLERNEEGKRSVRDRTLFYMPHCGTPLYNSVLWANWDASSLSSVVIFGNSFDTMWTNKLDSALRQKCAFLVNVRPAVREFAIANDFKYSDVFNDLALHAFDTSALHTDVWNSKDEPVYSGDDEITLALEEKCKI</sequence>
<evidence type="ECO:0000313" key="3">
    <source>
        <dbReference type="EMBL" id="KAK8783099.1"/>
    </source>
</evidence>
<dbReference type="Proteomes" id="UP001321473">
    <property type="component" value="Unassembled WGS sequence"/>
</dbReference>
<dbReference type="AlphaFoldDB" id="A0AAQ4F7P7"/>
<keyword evidence="4" id="KW-1185">Reference proteome</keyword>
<reference evidence="3 4" key="1">
    <citation type="journal article" date="2023" name="Arcadia Sci">
        <title>De novo assembly of a long-read Amblyomma americanum tick genome.</title>
        <authorList>
            <person name="Chou S."/>
            <person name="Poskanzer K.E."/>
            <person name="Rollins M."/>
            <person name="Thuy-Boun P.S."/>
        </authorList>
    </citation>
    <scope>NUCLEOTIDE SEQUENCE [LARGE SCALE GENOMIC DNA]</scope>
    <source>
        <strain evidence="3">F_SG_1</strain>
        <tissue evidence="3">Salivary glands</tissue>
    </source>
</reference>
<dbReference type="Pfam" id="PF07985">
    <property type="entry name" value="SRR1"/>
    <property type="match status" value="1"/>
</dbReference>
<dbReference type="PANTHER" id="PTHR28626">
    <property type="entry name" value="SRR1-LIKE PROTEIN"/>
    <property type="match status" value="1"/>
</dbReference>
<comment type="similarity">
    <text evidence="1">Belongs to the SRR1 family.</text>
</comment>
<accession>A0AAQ4F7P7</accession>
<dbReference type="PANTHER" id="PTHR28626:SF3">
    <property type="entry name" value="SRR1-LIKE PROTEIN"/>
    <property type="match status" value="1"/>
</dbReference>
<evidence type="ECO:0000313" key="4">
    <source>
        <dbReference type="Proteomes" id="UP001321473"/>
    </source>
</evidence>
<protein>
    <recommendedName>
        <fullName evidence="2">SRR1-like domain-containing protein</fullName>
    </recommendedName>
</protein>
<feature type="domain" description="SRR1-like" evidence="2">
    <location>
        <begin position="77"/>
        <end position="237"/>
    </location>
</feature>
<gene>
    <name evidence="3" type="ORF">V5799_015560</name>
</gene>
<comment type="caution">
    <text evidence="3">The sequence shown here is derived from an EMBL/GenBank/DDBJ whole genome shotgun (WGS) entry which is preliminary data.</text>
</comment>
<proteinExistence type="inferred from homology"/>
<dbReference type="GO" id="GO:0005737">
    <property type="term" value="C:cytoplasm"/>
    <property type="evidence" value="ECO:0007669"/>
    <property type="project" value="TreeGrafter"/>
</dbReference>
<evidence type="ECO:0000259" key="2">
    <source>
        <dbReference type="Pfam" id="PF07985"/>
    </source>
</evidence>
<dbReference type="GO" id="GO:0005634">
    <property type="term" value="C:nucleus"/>
    <property type="evidence" value="ECO:0007669"/>
    <property type="project" value="TreeGrafter"/>
</dbReference>
<evidence type="ECO:0000256" key="1">
    <source>
        <dbReference type="ARBA" id="ARBA00009856"/>
    </source>
</evidence>
<organism evidence="3 4">
    <name type="scientific">Amblyomma americanum</name>
    <name type="common">Lone star tick</name>
    <dbReference type="NCBI Taxonomy" id="6943"/>
    <lineage>
        <taxon>Eukaryota</taxon>
        <taxon>Metazoa</taxon>
        <taxon>Ecdysozoa</taxon>
        <taxon>Arthropoda</taxon>
        <taxon>Chelicerata</taxon>
        <taxon>Arachnida</taxon>
        <taxon>Acari</taxon>
        <taxon>Parasitiformes</taxon>
        <taxon>Ixodida</taxon>
        <taxon>Ixodoidea</taxon>
        <taxon>Ixodidae</taxon>
        <taxon>Amblyomminae</taxon>
        <taxon>Amblyomma</taxon>
    </lineage>
</organism>
<name>A0AAQ4F7P7_AMBAM</name>
<dbReference type="InterPro" id="IPR040044">
    <property type="entry name" value="SRR1L"/>
</dbReference>